<comment type="similarity">
    <text evidence="1">Belongs to the UPF0216 family.</text>
</comment>
<gene>
    <name evidence="2" type="ORF">ENP55_06545</name>
</gene>
<evidence type="ECO:0000256" key="1">
    <source>
        <dbReference type="HAMAP-Rule" id="MF_00585"/>
    </source>
</evidence>
<accession>A0A7C2BLC3</accession>
<comment type="caution">
    <text evidence="2">The sequence shown here is derived from an EMBL/GenBank/DDBJ whole genome shotgun (WGS) entry which is preliminary data.</text>
</comment>
<dbReference type="AlphaFoldDB" id="A0A7C2BLC3"/>
<dbReference type="NCBIfam" id="NF003153">
    <property type="entry name" value="PRK04115.1"/>
    <property type="match status" value="1"/>
</dbReference>
<organism evidence="2">
    <name type="scientific">Thermosphaera aggregans</name>
    <dbReference type="NCBI Taxonomy" id="54254"/>
    <lineage>
        <taxon>Archaea</taxon>
        <taxon>Thermoproteota</taxon>
        <taxon>Thermoprotei</taxon>
        <taxon>Desulfurococcales</taxon>
        <taxon>Desulfurococcaceae</taxon>
        <taxon>Thermosphaera</taxon>
    </lineage>
</organism>
<proteinExistence type="inferred from homology"/>
<protein>
    <recommendedName>
        <fullName evidence="1">UPF0216 protein ENP55_06545</fullName>
    </recommendedName>
</protein>
<dbReference type="Pfam" id="PF01886">
    <property type="entry name" value="DUF61"/>
    <property type="match status" value="1"/>
</dbReference>
<dbReference type="InterPro" id="IPR002746">
    <property type="entry name" value="UPF0216"/>
</dbReference>
<name>A0A7C2BLC3_9CREN</name>
<dbReference type="EMBL" id="DSJT01000035">
    <property type="protein sequence ID" value="HEF87911.1"/>
    <property type="molecule type" value="Genomic_DNA"/>
</dbReference>
<dbReference type="HAMAP" id="MF_00585">
    <property type="entry name" value="UPF0216"/>
    <property type="match status" value="1"/>
</dbReference>
<reference evidence="2" key="1">
    <citation type="journal article" date="2020" name="mSystems">
        <title>Genome- and Community-Level Interaction Insights into Carbon Utilization and Element Cycling Functions of Hydrothermarchaeota in Hydrothermal Sediment.</title>
        <authorList>
            <person name="Zhou Z."/>
            <person name="Liu Y."/>
            <person name="Xu W."/>
            <person name="Pan J."/>
            <person name="Luo Z.H."/>
            <person name="Li M."/>
        </authorList>
    </citation>
    <scope>NUCLEOTIDE SEQUENCE [LARGE SCALE GENOMIC DNA]</scope>
    <source>
        <strain evidence="2">SpSt-23</strain>
    </source>
</reference>
<evidence type="ECO:0000313" key="2">
    <source>
        <dbReference type="EMBL" id="HEF87911.1"/>
    </source>
</evidence>
<sequence>MSEDRDFLSRYLEGELRLVNKHVPYKRKNLCELLEEPVPYIVLRDGSIHVFDPEELRRLKQVLGDRACNLSLPIIVEYVPSDQEGFYVVNGALEVEAVSKVLECKGEGVQLVLYRPQVIELRRKLRTSTTILIKPGGR</sequence>